<keyword evidence="8" id="KW-0479">Metal-binding</keyword>
<dbReference type="Pfam" id="PF00589">
    <property type="entry name" value="Phage_integrase"/>
    <property type="match status" value="1"/>
</dbReference>
<feature type="cross-link" description="3'-(S-cysteinyl)-tyrosine (Cys-Tyr)" evidence="7">
    <location>
        <begin position="95"/>
        <end position="161"/>
    </location>
</feature>
<evidence type="ECO:0000256" key="1">
    <source>
        <dbReference type="ARBA" id="ARBA00001231"/>
    </source>
</evidence>
<dbReference type="GO" id="GO:0016020">
    <property type="term" value="C:membrane"/>
    <property type="evidence" value="ECO:0007669"/>
    <property type="project" value="TreeGrafter"/>
</dbReference>
<dbReference type="InterPro" id="IPR038488">
    <property type="entry name" value="Integrase_DNA-bd_sf"/>
</dbReference>
<dbReference type="InterPro" id="IPR014710">
    <property type="entry name" value="RmlC-like_jellyroll"/>
</dbReference>
<dbReference type="GO" id="GO:0015074">
    <property type="term" value="P:DNA integration"/>
    <property type="evidence" value="ECO:0007669"/>
    <property type="project" value="InterPro"/>
</dbReference>
<dbReference type="InterPro" id="IPR059177">
    <property type="entry name" value="GH29D-like_dom"/>
</dbReference>
<dbReference type="PRINTS" id="PR00738">
    <property type="entry name" value="GLHYDRLASE20"/>
</dbReference>
<evidence type="ECO:0000256" key="5">
    <source>
        <dbReference type="ARBA" id="ARBA00023125"/>
    </source>
</evidence>
<dbReference type="SUPFAM" id="SSF51182">
    <property type="entry name" value="RmlC-like cupins"/>
    <property type="match status" value="1"/>
</dbReference>
<feature type="binding site" evidence="8">
    <location>
        <position position="90"/>
    </location>
    <ligand>
        <name>Fe cation</name>
        <dbReference type="ChEBI" id="CHEBI:24875"/>
        <note>catalytic</note>
    </ligand>
</feature>
<dbReference type="CDD" id="cd10548">
    <property type="entry name" value="cupin_CDO"/>
    <property type="match status" value="1"/>
</dbReference>
<evidence type="ECO:0000256" key="3">
    <source>
        <dbReference type="ARBA" id="ARBA00006622"/>
    </source>
</evidence>
<dbReference type="PANTHER" id="PTHR22600:SF57">
    <property type="entry name" value="BETA-N-ACETYLHEXOSAMINIDASE"/>
    <property type="match status" value="1"/>
</dbReference>
<dbReference type="InterPro" id="IPR015883">
    <property type="entry name" value="Glyco_hydro_20_cat"/>
</dbReference>
<evidence type="ECO:0000259" key="11">
    <source>
        <dbReference type="PROSITE" id="PS51900"/>
    </source>
</evidence>
<dbReference type="Pfam" id="PF22022">
    <property type="entry name" value="Phage_int_M"/>
    <property type="match status" value="1"/>
</dbReference>
<feature type="compositionally biased region" description="Basic and acidic residues" evidence="10">
    <location>
        <begin position="694"/>
        <end position="704"/>
    </location>
</feature>
<keyword evidence="8" id="KW-0408">Iron</keyword>
<evidence type="ECO:0000256" key="10">
    <source>
        <dbReference type="SAM" id="MobiDB-lite"/>
    </source>
</evidence>
<comment type="similarity">
    <text evidence="2">Belongs to the glycosyl hydrolase 20 family.</text>
</comment>
<dbReference type="InterPro" id="IPR010998">
    <property type="entry name" value="Integrase_recombinase_N"/>
</dbReference>
<dbReference type="GO" id="GO:0016702">
    <property type="term" value="F:oxidoreductase activity, acting on single donors with incorporation of molecular oxygen, incorporation of two atoms of oxygen"/>
    <property type="evidence" value="ECO:0007669"/>
    <property type="project" value="InterPro"/>
</dbReference>
<feature type="compositionally biased region" description="Basic and acidic residues" evidence="10">
    <location>
        <begin position="779"/>
        <end position="789"/>
    </location>
</feature>
<feature type="compositionally biased region" description="Basic residues" evidence="10">
    <location>
        <begin position="734"/>
        <end position="745"/>
    </location>
</feature>
<proteinExistence type="inferred from homology"/>
<dbReference type="InterPro" id="IPR015882">
    <property type="entry name" value="HEX_bac_N"/>
</dbReference>
<evidence type="ECO:0000256" key="4">
    <source>
        <dbReference type="ARBA" id="ARBA00022801"/>
    </source>
</evidence>
<feature type="binding site" evidence="8">
    <location>
        <position position="88"/>
    </location>
    <ligand>
        <name>Fe cation</name>
        <dbReference type="ChEBI" id="CHEBI:24875"/>
        <note>catalytic</note>
    </ligand>
</feature>
<evidence type="ECO:0000256" key="2">
    <source>
        <dbReference type="ARBA" id="ARBA00006285"/>
    </source>
</evidence>
<dbReference type="SUPFAM" id="SSF51445">
    <property type="entry name" value="(Trans)glycosidases"/>
    <property type="match status" value="1"/>
</dbReference>
<keyword evidence="7" id="KW-0883">Thioether bond</keyword>
<dbReference type="Gene3D" id="2.60.120.10">
    <property type="entry name" value="Jelly Rolls"/>
    <property type="match status" value="1"/>
</dbReference>
<dbReference type="InterPro" id="IPR025166">
    <property type="entry name" value="Integrase_DNA_bind_dom"/>
</dbReference>
<dbReference type="CDD" id="cd06563">
    <property type="entry name" value="GH20_chitobiase-like"/>
    <property type="match status" value="1"/>
</dbReference>
<dbReference type="Pfam" id="PF05995">
    <property type="entry name" value="CDO_I"/>
    <property type="match status" value="1"/>
</dbReference>
<dbReference type="InterPro" id="IPR053876">
    <property type="entry name" value="Phage_int_M"/>
</dbReference>
<name>A0A2Z7C8A4_9LAMI</name>
<dbReference type="InterPro" id="IPR044068">
    <property type="entry name" value="CB"/>
</dbReference>
<dbReference type="SUPFAM" id="SSF56349">
    <property type="entry name" value="DNA breaking-rejoining enzymes"/>
    <property type="match status" value="1"/>
</dbReference>
<dbReference type="EMBL" id="KQ999293">
    <property type="protein sequence ID" value="KZV42221.1"/>
    <property type="molecule type" value="Genomic_DNA"/>
</dbReference>
<accession>A0A2Z7C8A4</accession>
<sequence>MLTTEFPGCRQLIAAIDTAVAQDSTPAITDSLRNSLCRLIRGNEIQLPECVLETAEGRYARRELYRSEDHGYCVVAMTWGPGQGTPIHDHAGMWCVEGVWRGALDVVQYERLDDEQGHCRFQPVGSVQAGPGSAGSLIPPHEYHTIRNPSDRDIAVSLHIYSGNMTHCAVFQPLSGETGYERCERQLGLDPRGGAMLTDTLIRKTKPTDKPLKLFDGGGLFLLVQPNGARYWRLKYRVDRKEKLLSFGVYPTVSLADARERREEARKLLANGSDPGAAKQAAKAERLAAVAAEADAAETFETVARDWMTWREARGETSAATMDKDLWRLESHLLPSIGSRPITEITPLELRDALRTIEDKGIRETASKAKITAGQVFRWAVLEGRTHTDITSSLRGLFTTPKPTHRATITDPAKIGELLRAIDGFSGQYVTLCALKLAPLVFVRPGELRKAEWREFDLDGAIWRIPGERMKMKAPHIVPLSSQAVDLLRDLHRLPPASPHRQPSIPPDTAEHPTGRVVSRHEGHHAMNLVSTNTTAPSLLRLKAVLQRIGVSRTTLYRWIHAGHFPRPRSLTPSGSTVAWLAAEVEAWITSKPATSGADGESTAGERAGRGNRPSGSTGGGTGDAVPGRRHRRHACACRTGACRAWRTPWCRDARLSQVRVRRLPRGAGTAAGLRRCRRPGSGAPLRAGLCRPTEGRRGRERQSRVARAPVAAAPGAGAGRCRRAQRFRGAGLRARRRACRRRSPPVRAGHARPWPGPGDRPGDRPWRGGARARPRGRFRVDDGSRPDGFRAGLAPRTRDPRVPGAERRLRGIRAHPLGPRPADRVHGAVRAARESPGAGNARGRHRCCRRMQRRLRRGSRGGFLRCAGRPGRQPRAGLHGHRRRVPGRRFPVIHVRAARTQFLCNALPARAQRTRAVVAGTGVGDGAWPPRCAGGGALVSPARPAGGSRGGRTGRMRQLAPARLCRCLATAWLAAAGAAVAAPAAPALPAWSLMPQPAEMRPAASGTFEVADGAGVAVHGADAAQLQSIARRFVRLLADSRGLHLHLATAGGTHAAITFEVDPHADVVGDAGYRIAVDGRGIRVTARTPRGAFYGSVTLWQLLTPPGWARGAPAETADGVIDDHPRFAWRALLLDSGRHYQSVADIKRLIDWMSLGKLDVLLWHVTEDQGWRLEIPGYPMLTKVGACRKAAGLDRELTGSAGKPYCGFYTEAEVRDIVRYAAERYVDVVPEIDLPGHAQAAIAAYPWLSVTGTRPPVWTDWGVSPWLLDPDEKTLRFVDNVLDEVMRLFPSKYISIGGDEADKQQWNASPALRARMHRLGLADMDQLQGWFTSQVAAHLIRHGRTPVGWDDELVAGAALPASQVVMSWHGDHHERVALQAIRQGHDVVMTPQESLYFDHYQSDLPDEWAGPAPAATLRQAYNTAVVPAGASAAEAARIIGVQGSLWTEQMPTFAHDQHALFPRIAALAELGWSPARAHDWNGFLQRMPAELARWRALGIGYADSAFAPAFRVTAAAGGAFRVELSSQAGFGTIRYTTDGSVPGSRSAQYTHPLTLQGKTILQAATFAPDDFELAAPRTQRLDEATLLGRDGSALATCSGQAASRLDGRRPAQGPRPVYSVDIGNACWLWPQAPLAGVRRVVLSVERMPWRFGDEAKGAVVRRKASAAGEFEIHAGSCTGPLLASLPLERAVQATGQTRLDANVAIPAGAGARDLCVFATGDPRDGQWALARMTFSK</sequence>
<dbReference type="PANTHER" id="PTHR22600">
    <property type="entry name" value="BETA-HEXOSAMINIDASE"/>
    <property type="match status" value="1"/>
</dbReference>
<evidence type="ECO:0000313" key="13">
    <source>
        <dbReference type="Proteomes" id="UP000250235"/>
    </source>
</evidence>
<evidence type="ECO:0000256" key="7">
    <source>
        <dbReference type="PIRSR" id="PIRSR610300-50"/>
    </source>
</evidence>
<dbReference type="GO" id="GO:0004563">
    <property type="term" value="F:beta-N-acetylhexosaminidase activity"/>
    <property type="evidence" value="ECO:0007669"/>
    <property type="project" value="UniProtKB-EC"/>
</dbReference>
<dbReference type="Proteomes" id="UP000250235">
    <property type="component" value="Unassembled WGS sequence"/>
</dbReference>
<dbReference type="GO" id="GO:0005975">
    <property type="term" value="P:carbohydrate metabolic process"/>
    <property type="evidence" value="ECO:0007669"/>
    <property type="project" value="InterPro"/>
</dbReference>
<dbReference type="SUPFAM" id="SSF46955">
    <property type="entry name" value="Putative DNA-binding domain"/>
    <property type="match status" value="1"/>
</dbReference>
<dbReference type="OrthoDB" id="428480at2759"/>
<dbReference type="InterPro" id="IPR011051">
    <property type="entry name" value="RmlC_Cupin_sf"/>
</dbReference>
<evidence type="ECO:0000256" key="8">
    <source>
        <dbReference type="PIRSR" id="PIRSR610300-51"/>
    </source>
</evidence>
<dbReference type="InterPro" id="IPR010260">
    <property type="entry name" value="AlpA"/>
</dbReference>
<evidence type="ECO:0000313" key="12">
    <source>
        <dbReference type="EMBL" id="KZV42221.1"/>
    </source>
</evidence>
<gene>
    <name evidence="12" type="ORF">F511_02423</name>
</gene>
<keyword evidence="6" id="KW-0326">Glycosidase</keyword>
<dbReference type="Pfam" id="PF05930">
    <property type="entry name" value="Phage_AlpA"/>
    <property type="match status" value="1"/>
</dbReference>
<feature type="compositionally biased region" description="Low complexity" evidence="10">
    <location>
        <begin position="706"/>
        <end position="716"/>
    </location>
</feature>
<keyword evidence="5" id="KW-0238">DNA-binding</keyword>
<dbReference type="InterPro" id="IPR025705">
    <property type="entry name" value="Beta_hexosaminidase_sua/sub"/>
</dbReference>
<comment type="catalytic activity">
    <reaction evidence="1">
        <text>Hydrolysis of terminal non-reducing N-acetyl-D-hexosamine residues in N-acetyl-beta-D-hexosaminides.</text>
        <dbReference type="EC" id="3.2.1.52"/>
    </reaction>
</comment>
<feature type="region of interest" description="Disordered" evidence="10">
    <location>
        <begin position="592"/>
        <end position="631"/>
    </location>
</feature>
<dbReference type="InterPro" id="IPR002104">
    <property type="entry name" value="Integrase_catalytic"/>
</dbReference>
<reference evidence="12 13" key="1">
    <citation type="journal article" date="2015" name="Proc. Natl. Acad. Sci. U.S.A.">
        <title>The resurrection genome of Boea hygrometrica: A blueprint for survival of dehydration.</title>
        <authorList>
            <person name="Xiao L."/>
            <person name="Yang G."/>
            <person name="Zhang L."/>
            <person name="Yang X."/>
            <person name="Zhao S."/>
            <person name="Ji Z."/>
            <person name="Zhou Q."/>
            <person name="Hu M."/>
            <person name="Wang Y."/>
            <person name="Chen M."/>
            <person name="Xu Y."/>
            <person name="Jin H."/>
            <person name="Xiao X."/>
            <person name="Hu G."/>
            <person name="Bao F."/>
            <person name="Hu Y."/>
            <person name="Wan P."/>
            <person name="Li L."/>
            <person name="Deng X."/>
            <person name="Kuang T."/>
            <person name="Xiang C."/>
            <person name="Zhu J.K."/>
            <person name="Oliver M.J."/>
            <person name="He Y."/>
        </authorList>
    </citation>
    <scope>NUCLEOTIDE SEQUENCE [LARGE SCALE GENOMIC DNA]</scope>
    <source>
        <strain evidence="13">cv. XS01</strain>
    </source>
</reference>
<dbReference type="Gene3D" id="1.10.150.130">
    <property type="match status" value="1"/>
</dbReference>
<dbReference type="Gene3D" id="3.20.20.80">
    <property type="entry name" value="Glycosidases"/>
    <property type="match status" value="1"/>
</dbReference>
<dbReference type="InterPro" id="IPR011010">
    <property type="entry name" value="DNA_brk_join_enz"/>
</dbReference>
<dbReference type="InterPro" id="IPR029018">
    <property type="entry name" value="Hex-like_dom2"/>
</dbReference>
<dbReference type="SUPFAM" id="SSF55545">
    <property type="entry name" value="beta-N-acetylhexosaminidase-like domain"/>
    <property type="match status" value="1"/>
</dbReference>
<dbReference type="GO" id="GO:0005506">
    <property type="term" value="F:iron ion binding"/>
    <property type="evidence" value="ECO:0007669"/>
    <property type="project" value="InterPro"/>
</dbReference>
<protein>
    <submittedName>
        <fullName evidence="12">Beta-hexosaminidase</fullName>
    </submittedName>
</protein>
<feature type="region of interest" description="Disordered" evidence="10">
    <location>
        <begin position="668"/>
        <end position="803"/>
    </location>
</feature>
<dbReference type="InterPro" id="IPR010300">
    <property type="entry name" value="CDO_1"/>
</dbReference>
<feature type="active site" description="Proton donor" evidence="9">
    <location>
        <position position="1301"/>
    </location>
</feature>
<dbReference type="Pfam" id="PF02838">
    <property type="entry name" value="Glyco_hydro_20b"/>
    <property type="match status" value="1"/>
</dbReference>
<comment type="similarity">
    <text evidence="3">Belongs to the cysteine dioxygenase family.</text>
</comment>
<evidence type="ECO:0000256" key="6">
    <source>
        <dbReference type="ARBA" id="ARBA00023295"/>
    </source>
</evidence>
<dbReference type="GO" id="GO:0003677">
    <property type="term" value="F:DNA binding"/>
    <property type="evidence" value="ECO:0007669"/>
    <property type="project" value="UniProtKB-KW"/>
</dbReference>
<dbReference type="Pfam" id="PF00728">
    <property type="entry name" value="Glyco_hydro_20"/>
    <property type="match status" value="1"/>
</dbReference>
<feature type="binding site" evidence="8">
    <location>
        <position position="144"/>
    </location>
    <ligand>
        <name>Fe cation</name>
        <dbReference type="ChEBI" id="CHEBI:24875"/>
        <note>catalytic</note>
    </ligand>
</feature>
<dbReference type="PROSITE" id="PS51900">
    <property type="entry name" value="CB"/>
    <property type="match status" value="1"/>
</dbReference>
<dbReference type="Gene3D" id="1.10.238.160">
    <property type="match status" value="1"/>
</dbReference>
<dbReference type="InterPro" id="IPR017853">
    <property type="entry name" value="GH"/>
</dbReference>
<dbReference type="Pfam" id="PF13356">
    <property type="entry name" value="Arm-DNA-bind_3"/>
    <property type="match status" value="1"/>
</dbReference>
<keyword evidence="13" id="KW-1185">Reference proteome</keyword>
<feature type="region of interest" description="Disordered" evidence="10">
    <location>
        <begin position="862"/>
        <end position="883"/>
    </location>
</feature>
<dbReference type="Gene3D" id="3.30.379.10">
    <property type="entry name" value="Chitobiase/beta-hexosaminidase domain 2-like"/>
    <property type="match status" value="1"/>
</dbReference>
<feature type="region of interest" description="Disordered" evidence="10">
    <location>
        <begin position="495"/>
        <end position="516"/>
    </location>
</feature>
<dbReference type="InterPro" id="IPR009061">
    <property type="entry name" value="DNA-bd_dom_put_sf"/>
</dbReference>
<organism evidence="12 13">
    <name type="scientific">Dorcoceras hygrometricum</name>
    <dbReference type="NCBI Taxonomy" id="472368"/>
    <lineage>
        <taxon>Eukaryota</taxon>
        <taxon>Viridiplantae</taxon>
        <taxon>Streptophyta</taxon>
        <taxon>Embryophyta</taxon>
        <taxon>Tracheophyta</taxon>
        <taxon>Spermatophyta</taxon>
        <taxon>Magnoliopsida</taxon>
        <taxon>eudicotyledons</taxon>
        <taxon>Gunneridae</taxon>
        <taxon>Pentapetalae</taxon>
        <taxon>asterids</taxon>
        <taxon>lamiids</taxon>
        <taxon>Lamiales</taxon>
        <taxon>Gesneriaceae</taxon>
        <taxon>Didymocarpoideae</taxon>
        <taxon>Trichosporeae</taxon>
        <taxon>Loxocarpinae</taxon>
        <taxon>Dorcoceras</taxon>
    </lineage>
</organism>
<feature type="domain" description="Core-binding (CB)" evidence="11">
    <location>
        <begin position="298"/>
        <end position="381"/>
    </location>
</feature>
<keyword evidence="4" id="KW-0378">Hydrolase</keyword>
<dbReference type="Gene3D" id="3.30.160.390">
    <property type="entry name" value="Integrase, DNA-binding domain"/>
    <property type="match status" value="1"/>
</dbReference>
<dbReference type="GO" id="GO:0030203">
    <property type="term" value="P:glycosaminoglycan metabolic process"/>
    <property type="evidence" value="ECO:0007669"/>
    <property type="project" value="TreeGrafter"/>
</dbReference>
<evidence type="ECO:0000256" key="9">
    <source>
        <dbReference type="PIRSR" id="PIRSR625705-1"/>
    </source>
</evidence>
<dbReference type="Pfam" id="PF13290">
    <property type="entry name" value="CHB_HEX_C_1"/>
    <property type="match status" value="1"/>
</dbReference>
<dbReference type="GO" id="GO:0006310">
    <property type="term" value="P:DNA recombination"/>
    <property type="evidence" value="ECO:0007669"/>
    <property type="project" value="InterPro"/>
</dbReference>